<dbReference type="RefSeq" id="WP_021359901.1">
    <property type="nucleotide sequence ID" value="NZ_BBYB01000091.1"/>
</dbReference>
<reference evidence="3" key="1">
    <citation type="submission" date="2014-07" db="EMBL/GenBank/DDBJ databases">
        <authorList>
            <person name="Monot Marc"/>
        </authorList>
    </citation>
    <scope>NUCLEOTIDE SEQUENCE</scope>
    <source>
        <strain evidence="2">7032994</strain>
    </source>
</reference>
<sequence length="232" mass="27606">MKISSQYRSQYSFRYESNINNTRINESMVKKNETVGKDTYLSNIMKQKQELNDRIRDLKYRQEVYTKKINDAIKNLCKSEIRETTNNFSNIEIGIKNSIIEDKNKSTMLDENSTYLNTNDEKESLITKESNEKIEEEILNDEKLEELEQKKDYKEDSNKKEKVSEDLSLVGKTREELENMLKNFINLTQEEIMKLESRIEKLDKNAEEYKQNSKTNIFDKTDEQKKHINVLI</sequence>
<evidence type="ECO:0000256" key="1">
    <source>
        <dbReference type="SAM" id="Coils"/>
    </source>
</evidence>
<organism evidence="3">
    <name type="scientific">Clostridioides difficile</name>
    <name type="common">Peptoclostridium difficile</name>
    <dbReference type="NCBI Taxonomy" id="1496"/>
    <lineage>
        <taxon>Bacteria</taxon>
        <taxon>Bacillati</taxon>
        <taxon>Bacillota</taxon>
        <taxon>Clostridia</taxon>
        <taxon>Peptostreptococcales</taxon>
        <taxon>Peptostreptococcaceae</taxon>
        <taxon>Clostridioides</taxon>
    </lineage>
</organism>
<dbReference type="AlphaFoldDB" id="A0A031WCA7"/>
<gene>
    <name evidence="3" type="ORF">BN1096_740186</name>
    <name evidence="2" type="ORF">BN1097_360003</name>
</gene>
<feature type="coiled-coil region" evidence="1">
    <location>
        <begin position="41"/>
        <end position="68"/>
    </location>
</feature>
<feature type="coiled-coil region" evidence="1">
    <location>
        <begin position="170"/>
        <end position="212"/>
    </location>
</feature>
<dbReference type="EMBL" id="LK932372">
    <property type="protein sequence ID" value="CDS84979.1"/>
    <property type="molecule type" value="Genomic_DNA"/>
</dbReference>
<keyword evidence="1" id="KW-0175">Coiled coil</keyword>
<evidence type="ECO:0000313" key="3">
    <source>
        <dbReference type="EMBL" id="CDS89602.1"/>
    </source>
</evidence>
<evidence type="ECO:0000313" key="2">
    <source>
        <dbReference type="EMBL" id="CDS84979.1"/>
    </source>
</evidence>
<name>A0A031WCA7_CLODI</name>
<dbReference type="PATRIC" id="fig|1496.1373.peg.1446"/>
<protein>
    <submittedName>
        <fullName evidence="3">Uncharacterized protein</fullName>
    </submittedName>
</protein>
<accession>A0A031WCA7</accession>
<dbReference type="EMBL" id="LK932529">
    <property type="protein sequence ID" value="CDS89602.1"/>
    <property type="molecule type" value="Genomic_DNA"/>
</dbReference>
<proteinExistence type="predicted"/>